<evidence type="ECO:0000313" key="1">
    <source>
        <dbReference type="EMBL" id="SKB59787.1"/>
    </source>
</evidence>
<dbReference type="STRING" id="241145.SAMN05660776_1988"/>
<protein>
    <recommendedName>
        <fullName evidence="3">Addiction module component, TIGR02574 family</fullName>
    </recommendedName>
</protein>
<keyword evidence="2" id="KW-1185">Reference proteome</keyword>
<gene>
    <name evidence="1" type="ORF">SAMN05660776_1988</name>
</gene>
<organism evidence="1 2">
    <name type="scientific">Salegentibacter holothuriorum</name>
    <dbReference type="NCBI Taxonomy" id="241145"/>
    <lineage>
        <taxon>Bacteria</taxon>
        <taxon>Pseudomonadati</taxon>
        <taxon>Bacteroidota</taxon>
        <taxon>Flavobacteriia</taxon>
        <taxon>Flavobacteriales</taxon>
        <taxon>Flavobacteriaceae</taxon>
        <taxon>Salegentibacter</taxon>
    </lineage>
</organism>
<proteinExistence type="predicted"/>
<accession>A0A1T5CK05</accession>
<dbReference type="Proteomes" id="UP000190230">
    <property type="component" value="Unassembled WGS sequence"/>
</dbReference>
<evidence type="ECO:0008006" key="3">
    <source>
        <dbReference type="Google" id="ProtNLM"/>
    </source>
</evidence>
<dbReference type="AlphaFoldDB" id="A0A1T5CK05"/>
<dbReference type="EMBL" id="FUYY01000003">
    <property type="protein sequence ID" value="SKB59787.1"/>
    <property type="molecule type" value="Genomic_DNA"/>
</dbReference>
<dbReference type="RefSeq" id="WP_079720857.1">
    <property type="nucleotide sequence ID" value="NZ_FUYY01000003.1"/>
</dbReference>
<name>A0A1T5CK05_9FLAO</name>
<reference evidence="2" key="1">
    <citation type="submission" date="2017-02" db="EMBL/GenBank/DDBJ databases">
        <authorList>
            <person name="Varghese N."/>
            <person name="Submissions S."/>
        </authorList>
    </citation>
    <scope>NUCLEOTIDE SEQUENCE [LARGE SCALE GENOMIC DNA]</scope>
    <source>
        <strain evidence="2">DSM 23405</strain>
    </source>
</reference>
<sequence length="78" mass="9422">MKTAEIREKLIREINSSDNKNLLEELYRYLDRENKTQKTYNLSDEQKLAIEEAREQINNGDYLTSEEANQEIDEWLKR</sequence>
<evidence type="ECO:0000313" key="2">
    <source>
        <dbReference type="Proteomes" id="UP000190230"/>
    </source>
</evidence>
<dbReference type="OrthoDB" id="1122787at2"/>